<dbReference type="Proteomes" id="UP000252519">
    <property type="component" value="Unassembled WGS sequence"/>
</dbReference>
<dbReference type="STRING" id="29170.A0A368F3Q7"/>
<organism evidence="1 2">
    <name type="scientific">Ancylostoma caninum</name>
    <name type="common">Dog hookworm</name>
    <dbReference type="NCBI Taxonomy" id="29170"/>
    <lineage>
        <taxon>Eukaryota</taxon>
        <taxon>Metazoa</taxon>
        <taxon>Ecdysozoa</taxon>
        <taxon>Nematoda</taxon>
        <taxon>Chromadorea</taxon>
        <taxon>Rhabditida</taxon>
        <taxon>Rhabditina</taxon>
        <taxon>Rhabditomorpha</taxon>
        <taxon>Strongyloidea</taxon>
        <taxon>Ancylostomatidae</taxon>
        <taxon>Ancylostomatinae</taxon>
        <taxon>Ancylostoma</taxon>
    </lineage>
</organism>
<keyword evidence="2" id="KW-1185">Reference proteome</keyword>
<evidence type="ECO:0000313" key="2">
    <source>
        <dbReference type="Proteomes" id="UP000252519"/>
    </source>
</evidence>
<dbReference type="EMBL" id="JOJR01006432">
    <property type="protein sequence ID" value="RCN26692.1"/>
    <property type="molecule type" value="Genomic_DNA"/>
</dbReference>
<evidence type="ECO:0000313" key="1">
    <source>
        <dbReference type="EMBL" id="RCN26692.1"/>
    </source>
</evidence>
<name>A0A368F3Q7_ANCCA</name>
<accession>A0A368F3Q7</accession>
<gene>
    <name evidence="1" type="ORF">ANCCAN_27581</name>
</gene>
<comment type="caution">
    <text evidence="1">The sequence shown here is derived from an EMBL/GenBank/DDBJ whole genome shotgun (WGS) entry which is preliminary data.</text>
</comment>
<dbReference type="SUPFAM" id="SSF48371">
    <property type="entry name" value="ARM repeat"/>
    <property type="match status" value="1"/>
</dbReference>
<protein>
    <recommendedName>
        <fullName evidence="3">HEAT repeat protein</fullName>
    </recommendedName>
</protein>
<sequence length="328" mass="36329">MNVGHKSAGAWLPVVQSHAPSALPHAHSGVPKYSDKALTFISITDMVKTEPRGTLLPKKRKHVSDVSFVPDIKRVKQDLPESSTLTLTRRPTALPFAKRRAVDVLNDVLSRLQGGDRQIASILLREFSIEHLPTLTEDVPEIVDLIITSASVTTYDQIARQLLRMLLCIMQKSDGTLWNTVIQRLLSEVGKEANLFTRSYLDDGLLLLLTEALSSGEVSADCIPVRVLRCADRCLHSTSHGCRCAAIGFHVARVMSRRPDSTSLLVLEKLLCQMTTDMDSRVRLSAIEGLSTLSSVEDGLTIHTYNTVKNVGFIDQFIQSFIRILIYA</sequence>
<proteinExistence type="predicted"/>
<dbReference type="AlphaFoldDB" id="A0A368F3Q7"/>
<evidence type="ECO:0008006" key="3">
    <source>
        <dbReference type="Google" id="ProtNLM"/>
    </source>
</evidence>
<reference evidence="1 2" key="1">
    <citation type="submission" date="2014-10" db="EMBL/GenBank/DDBJ databases">
        <title>Draft genome of the hookworm Ancylostoma caninum.</title>
        <authorList>
            <person name="Mitreva M."/>
        </authorList>
    </citation>
    <scope>NUCLEOTIDE SEQUENCE [LARGE SCALE GENOMIC DNA]</scope>
    <source>
        <strain evidence="1 2">Baltimore</strain>
    </source>
</reference>
<dbReference type="InterPro" id="IPR016024">
    <property type="entry name" value="ARM-type_fold"/>
</dbReference>